<accession>A0ABY8KWV1</accession>
<feature type="domain" description="DHHA1" evidence="2">
    <location>
        <begin position="246"/>
        <end position="327"/>
    </location>
</feature>
<dbReference type="GO" id="GO:0008441">
    <property type="term" value="F:3'(2'),5'-bisphosphate nucleotidase activity"/>
    <property type="evidence" value="ECO:0007669"/>
    <property type="project" value="UniProtKB-EC"/>
</dbReference>
<feature type="domain" description="DDH" evidence="1">
    <location>
        <begin position="18"/>
        <end position="170"/>
    </location>
</feature>
<evidence type="ECO:0000259" key="1">
    <source>
        <dbReference type="Pfam" id="PF01368"/>
    </source>
</evidence>
<dbReference type="EMBL" id="CP122379">
    <property type="protein sequence ID" value="WGF92525.1"/>
    <property type="molecule type" value="Genomic_DNA"/>
</dbReference>
<dbReference type="EC" id="3.1.3.7" evidence="3"/>
<reference evidence="3 4" key="1">
    <citation type="submission" date="2023-04" db="EMBL/GenBank/DDBJ databases">
        <title>Taxonomic identification of the Arctic strain Aequorivita sp. nov. and transcriptomic analysis in response to temperature stress.</title>
        <authorList>
            <person name="Liu W."/>
            <person name="Cong B."/>
            <person name="Lin J."/>
        </authorList>
    </citation>
    <scope>NUCLEOTIDE SEQUENCE [LARGE SCALE GENOMIC DNA]</scope>
    <source>
        <strain evidence="3 4">Ant34-E75</strain>
    </source>
</reference>
<dbReference type="Gene3D" id="3.10.310.30">
    <property type="match status" value="1"/>
</dbReference>
<proteinExistence type="predicted"/>
<dbReference type="PANTHER" id="PTHR47618:SF1">
    <property type="entry name" value="BIFUNCTIONAL OLIGORIBONUCLEASE AND PAP PHOSPHATASE NRNA"/>
    <property type="match status" value="1"/>
</dbReference>
<evidence type="ECO:0000313" key="4">
    <source>
        <dbReference type="Proteomes" id="UP001238523"/>
    </source>
</evidence>
<organism evidence="3 4">
    <name type="scientific">Aequorivita marisscotiae</name>
    <dbReference type="NCBI Taxonomy" id="3040348"/>
    <lineage>
        <taxon>Bacteria</taxon>
        <taxon>Pseudomonadati</taxon>
        <taxon>Bacteroidota</taxon>
        <taxon>Flavobacteriia</taxon>
        <taxon>Flavobacteriales</taxon>
        <taxon>Flavobacteriaceae</taxon>
        <taxon>Aequorivita</taxon>
    </lineage>
</organism>
<name>A0ABY8KWV1_9FLAO</name>
<dbReference type="InterPro" id="IPR003156">
    <property type="entry name" value="DHHA1_dom"/>
</dbReference>
<dbReference type="InterPro" id="IPR001667">
    <property type="entry name" value="DDH_dom"/>
</dbReference>
<dbReference type="Pfam" id="PF02272">
    <property type="entry name" value="DHHA1"/>
    <property type="match status" value="1"/>
</dbReference>
<dbReference type="InterPro" id="IPR051319">
    <property type="entry name" value="Oligoribo/pAp-PDE_c-di-AMP_PDE"/>
</dbReference>
<dbReference type="InterPro" id="IPR038763">
    <property type="entry name" value="DHH_sf"/>
</dbReference>
<dbReference type="Proteomes" id="UP001238523">
    <property type="component" value="Chromosome"/>
</dbReference>
<dbReference type="Gene3D" id="3.90.1640.10">
    <property type="entry name" value="inorganic pyrophosphatase (n-terminal core)"/>
    <property type="match status" value="1"/>
</dbReference>
<gene>
    <name evidence="3" type="ORF">QCQ61_15125</name>
</gene>
<keyword evidence="3" id="KW-0378">Hydrolase</keyword>
<evidence type="ECO:0000259" key="2">
    <source>
        <dbReference type="Pfam" id="PF02272"/>
    </source>
</evidence>
<dbReference type="SUPFAM" id="SSF64182">
    <property type="entry name" value="DHH phosphoesterases"/>
    <property type="match status" value="1"/>
</dbReference>
<sequence length="341" mass="37493">MKKDTAQLVDKLLASPQKIVIVGHKNPDGDAVGSCLGLSFFLKSLGHSATVIMPNDFPDFLKWLPGCEEIVIYEKDVQKTNDICKAANLIFTLDFNSLDRVGGELQAVLENASAKFVMIDHHQQPADYAVATYSDVKMSSTSEMVYHFMDALGKAENLSDNIAINLYTGIMTDTGSFRFSSTSPTTHRVAAKLIEAGAESAIINQNVYDTNSPERMKLLGVALNNLVILPELHTAYITLTQKDLDDHHFKKGDTEGFVNYALSVKGINFAVIFIENKQESIVKISFRSKGKFSVNDFARNHYSGGGHINAAGGKSSQDLNKTINEFISILPRYKNELTDAS</sequence>
<protein>
    <submittedName>
        <fullName evidence="3">Bifunctional oligoribonuclease/PAP phosphatase NrnA</fullName>
        <ecNumber evidence="3">3.1.3.7</ecNumber>
    </submittedName>
</protein>
<evidence type="ECO:0000313" key="3">
    <source>
        <dbReference type="EMBL" id="WGF92525.1"/>
    </source>
</evidence>
<keyword evidence="4" id="KW-1185">Reference proteome</keyword>
<dbReference type="PANTHER" id="PTHR47618">
    <property type="entry name" value="BIFUNCTIONAL OLIGORIBONUCLEASE AND PAP PHOSPHATASE NRNA"/>
    <property type="match status" value="1"/>
</dbReference>
<dbReference type="Pfam" id="PF01368">
    <property type="entry name" value="DHH"/>
    <property type="match status" value="1"/>
</dbReference>
<dbReference type="RefSeq" id="WP_279448533.1">
    <property type="nucleotide sequence ID" value="NZ_CP122379.1"/>
</dbReference>